<name>A0AAW2WU01_9LAMI</name>
<evidence type="ECO:0000313" key="1">
    <source>
        <dbReference type="EMBL" id="KAL0444017.1"/>
    </source>
</evidence>
<accession>A0AAW2WU01</accession>
<gene>
    <name evidence="1" type="ORF">Slati_2124400</name>
</gene>
<reference evidence="1" key="2">
    <citation type="journal article" date="2024" name="Plant">
        <title>Genomic evolution and insights into agronomic trait innovations of Sesamum species.</title>
        <authorList>
            <person name="Miao H."/>
            <person name="Wang L."/>
            <person name="Qu L."/>
            <person name="Liu H."/>
            <person name="Sun Y."/>
            <person name="Le M."/>
            <person name="Wang Q."/>
            <person name="Wei S."/>
            <person name="Zheng Y."/>
            <person name="Lin W."/>
            <person name="Duan Y."/>
            <person name="Cao H."/>
            <person name="Xiong S."/>
            <person name="Wang X."/>
            <person name="Wei L."/>
            <person name="Li C."/>
            <person name="Ma Q."/>
            <person name="Ju M."/>
            <person name="Zhao R."/>
            <person name="Li G."/>
            <person name="Mu C."/>
            <person name="Tian Q."/>
            <person name="Mei H."/>
            <person name="Zhang T."/>
            <person name="Gao T."/>
            <person name="Zhang H."/>
        </authorList>
    </citation>
    <scope>NUCLEOTIDE SEQUENCE</scope>
    <source>
        <strain evidence="1">KEN1</strain>
    </source>
</reference>
<dbReference type="EMBL" id="JACGWN010000007">
    <property type="protein sequence ID" value="KAL0444017.1"/>
    <property type="molecule type" value="Genomic_DNA"/>
</dbReference>
<proteinExistence type="predicted"/>
<protein>
    <submittedName>
        <fullName evidence="1">Uncharacterized protein</fullName>
    </submittedName>
</protein>
<comment type="caution">
    <text evidence="1">The sequence shown here is derived from an EMBL/GenBank/DDBJ whole genome shotgun (WGS) entry which is preliminary data.</text>
</comment>
<sequence length="94" mass="11038">MTGKVDPVNEVRSLNLGDAREVRIGKNLSQKEEEQFKHFLKNQLEVFEWEEGSTARIDESIIRHELQVKKGVKPVKQKKRSFESERNQVIFDEV</sequence>
<organism evidence="1">
    <name type="scientific">Sesamum latifolium</name>
    <dbReference type="NCBI Taxonomy" id="2727402"/>
    <lineage>
        <taxon>Eukaryota</taxon>
        <taxon>Viridiplantae</taxon>
        <taxon>Streptophyta</taxon>
        <taxon>Embryophyta</taxon>
        <taxon>Tracheophyta</taxon>
        <taxon>Spermatophyta</taxon>
        <taxon>Magnoliopsida</taxon>
        <taxon>eudicotyledons</taxon>
        <taxon>Gunneridae</taxon>
        <taxon>Pentapetalae</taxon>
        <taxon>asterids</taxon>
        <taxon>lamiids</taxon>
        <taxon>Lamiales</taxon>
        <taxon>Pedaliaceae</taxon>
        <taxon>Sesamum</taxon>
    </lineage>
</organism>
<reference evidence="1" key="1">
    <citation type="submission" date="2020-06" db="EMBL/GenBank/DDBJ databases">
        <authorList>
            <person name="Li T."/>
            <person name="Hu X."/>
            <person name="Zhang T."/>
            <person name="Song X."/>
            <person name="Zhang H."/>
            <person name="Dai N."/>
            <person name="Sheng W."/>
            <person name="Hou X."/>
            <person name="Wei L."/>
        </authorList>
    </citation>
    <scope>NUCLEOTIDE SEQUENCE</scope>
    <source>
        <strain evidence="1">KEN1</strain>
        <tissue evidence="1">Leaf</tissue>
    </source>
</reference>
<dbReference type="AlphaFoldDB" id="A0AAW2WU01"/>